<comment type="caution">
    <text evidence="1">The sequence shown here is derived from an EMBL/GenBank/DDBJ whole genome shotgun (WGS) entry which is preliminary data.</text>
</comment>
<dbReference type="Proteomes" id="UP000016570">
    <property type="component" value="Unassembled WGS sequence"/>
</dbReference>
<evidence type="ECO:0000313" key="1">
    <source>
        <dbReference type="EMBL" id="GAD68847.1"/>
    </source>
</evidence>
<dbReference type="STRING" id="1219065.VPR01S_20_00270"/>
<organism evidence="1 2">
    <name type="scientific">Vibrio proteolyticus NBRC 13287</name>
    <dbReference type="NCBI Taxonomy" id="1219065"/>
    <lineage>
        <taxon>Bacteria</taxon>
        <taxon>Pseudomonadati</taxon>
        <taxon>Pseudomonadota</taxon>
        <taxon>Gammaproteobacteria</taxon>
        <taxon>Vibrionales</taxon>
        <taxon>Vibrionaceae</taxon>
        <taxon>Vibrio</taxon>
    </lineage>
</organism>
<proteinExistence type="predicted"/>
<gene>
    <name evidence="1" type="ORF">VPR01S_20_00270</name>
</gene>
<sequence>MAVANYTEEQLMTALRAADAAGNEQDAQRIAQMVDQKRQESSGSVLGAVSDFFTGADRETRATRELPELATSSGFLSTADTSTVAKVAPAILTATDPQEVADILKSNFPEVGIQYDEKGNIIAGNNKTGQRVVLNKPGASMMDLYNAIGLGSLAIPAGASGAASLPVRAAQIAAQSGATTAAQEGYQSALGGDFDLTNVLVDTAASGALEAIPAILQAAKVRSAKVATTAEQQAINAEAARVSDNLSPEMQQAKQTEIAQEVAKQSRARRPDLEQVASDVAPIPEVTQAAERLGVSDTLTPAQTSGSQAYRELEGALAAVPASKMSVMQKNGIDAVAQKADDLIEEFGGSLDKSELSESVRDGIFKTINDLDDEASTIYKNIADTVPAKTTVDTSSLRQSLEARANELGREKYLDPIQRRILGIAKSKPTYALIDSERKKVGSALRKSQGPYKDADTGALKMLYGALTDAQESTAKAAGANDMWDVAKKLVAQRKTLEDQSITLLGKNKTAAIMPKVGQAMKKLSTGDFKSFDETIAAIPKERRQEVVLSALNDVFTGSSRKEKQLNPAAFVDWYESLSRNSAVKKRIMSNLPDGAPERLRDLFLVARGVRNASSERVRTGVIQGLLKDFDSESGMISKLYQVGRNAVAAEGVSTSIGVPGVGTASAIASALSKGKSEPIANAADSLISSAEFKSLVKLYAGKSVGAKNAQKAAERALMKSEKYQRWFELLPSEDKRTIIRSGLMAYLSGEESD</sequence>
<accession>U3A6B7</accession>
<keyword evidence="2" id="KW-1185">Reference proteome</keyword>
<dbReference type="EMBL" id="BATJ01000020">
    <property type="protein sequence ID" value="GAD68847.1"/>
    <property type="molecule type" value="Genomic_DNA"/>
</dbReference>
<dbReference type="eggNOG" id="ENOG5032UN5">
    <property type="taxonomic scope" value="Bacteria"/>
</dbReference>
<dbReference type="RefSeq" id="WP_021706815.1">
    <property type="nucleotide sequence ID" value="NZ_BATJ01000020.1"/>
</dbReference>
<reference evidence="1 2" key="1">
    <citation type="submission" date="2013-09" db="EMBL/GenBank/DDBJ databases">
        <title>Whole genome shotgun sequence of Vibrio proteolyticus NBRC 13287.</title>
        <authorList>
            <person name="Isaki S."/>
            <person name="Hosoyama A."/>
            <person name="Numata M."/>
            <person name="Hashimoto M."/>
            <person name="Hosoyama Y."/>
            <person name="Tsuchikane K."/>
            <person name="Noguchi M."/>
            <person name="Hirakata S."/>
            <person name="Ichikawa N."/>
            <person name="Ohji S."/>
            <person name="Yamazoe A."/>
            <person name="Fujita N."/>
        </authorList>
    </citation>
    <scope>NUCLEOTIDE SEQUENCE [LARGE SCALE GENOMIC DNA]</scope>
    <source>
        <strain evidence="1 2">NBRC 13287</strain>
    </source>
</reference>
<name>U3A6B7_VIBPR</name>
<protein>
    <submittedName>
        <fullName evidence="1">Uncharacterized protein</fullName>
    </submittedName>
</protein>
<evidence type="ECO:0000313" key="2">
    <source>
        <dbReference type="Proteomes" id="UP000016570"/>
    </source>
</evidence>
<dbReference type="AlphaFoldDB" id="U3A6B7"/>